<dbReference type="GeneID" id="90929177"/>
<proteinExistence type="predicted"/>
<name>A0ABX3Y6I3_STRPT</name>
<dbReference type="RefSeq" id="WP_280117056.1">
    <property type="nucleotide sequence ID" value="NZ_BAABSS010000001.1"/>
</dbReference>
<evidence type="ECO:0000313" key="2">
    <source>
        <dbReference type="Proteomes" id="UP000194225"/>
    </source>
</evidence>
<dbReference type="Proteomes" id="UP000194225">
    <property type="component" value="Unassembled WGS sequence"/>
</dbReference>
<dbReference type="EMBL" id="MIGA01000001">
    <property type="protein sequence ID" value="OSY48420.1"/>
    <property type="molecule type" value="Genomic_DNA"/>
</dbReference>
<organism evidence="1 2">
    <name type="scientific">Streptomyces platensis</name>
    <dbReference type="NCBI Taxonomy" id="58346"/>
    <lineage>
        <taxon>Bacteria</taxon>
        <taxon>Bacillati</taxon>
        <taxon>Actinomycetota</taxon>
        <taxon>Actinomycetes</taxon>
        <taxon>Kitasatosporales</taxon>
        <taxon>Streptomycetaceae</taxon>
        <taxon>Streptomyces</taxon>
    </lineage>
</organism>
<evidence type="ECO:0008006" key="3">
    <source>
        <dbReference type="Google" id="ProtNLM"/>
    </source>
</evidence>
<comment type="caution">
    <text evidence="1">The sequence shown here is derived from an EMBL/GenBank/DDBJ whole genome shotgun (WGS) entry which is preliminary data.</text>
</comment>
<gene>
    <name evidence="1" type="ORF">BG653_00297</name>
</gene>
<evidence type="ECO:0000313" key="1">
    <source>
        <dbReference type="EMBL" id="OSY48420.1"/>
    </source>
</evidence>
<keyword evidence="2" id="KW-1185">Reference proteome</keyword>
<protein>
    <recommendedName>
        <fullName evidence="3">Isochorismatase family protein</fullName>
    </recommendedName>
</protein>
<sequence>MVLDIDNSSLATHYDKGKPVQAILKATKYAHQHGAAVLFA</sequence>
<accession>A0ABX3Y6I3</accession>
<reference evidence="1 2" key="1">
    <citation type="submission" date="2016-09" db="EMBL/GenBank/DDBJ databases">
        <title>Streptomyces platensis DSM40041, a candidate organism with high potential of specific P450 cytochromes.</title>
        <authorList>
            <person name="Grumaz C."/>
            <person name="Vainshtein Y."/>
            <person name="Kirstahler P."/>
            <person name="Sohn K."/>
        </authorList>
    </citation>
    <scope>NUCLEOTIDE SEQUENCE [LARGE SCALE GENOMIC DNA]</scope>
    <source>
        <strain evidence="1 2">DSM 40041</strain>
    </source>
</reference>